<accession>A0AAD8E3J2</accession>
<name>A0AAD8E3J2_DIPPU</name>
<proteinExistence type="predicted"/>
<reference evidence="2" key="2">
    <citation type="submission" date="2023-05" db="EMBL/GenBank/DDBJ databases">
        <authorList>
            <person name="Fouks B."/>
        </authorList>
    </citation>
    <scope>NUCLEOTIDE SEQUENCE</scope>
    <source>
        <strain evidence="2">Stay&amp;Tobe</strain>
        <tissue evidence="2">Testes</tissue>
    </source>
</reference>
<sequence length="105" mass="12364">TAYNFASLICQLEFSRNIIATLSDETHVCRNVKHKSMITTRGGMLTHEEQIFFFFVQAAEYLHLLWSVICKRVHFIRRYLSTVFIFNLQLLVFLGLFALWSEKSL</sequence>
<comment type="caution">
    <text evidence="2">The sequence shown here is derived from an EMBL/GenBank/DDBJ whole genome shotgun (WGS) entry which is preliminary data.</text>
</comment>
<keyword evidence="1" id="KW-0812">Transmembrane</keyword>
<evidence type="ECO:0000313" key="2">
    <source>
        <dbReference type="EMBL" id="KAJ9575474.1"/>
    </source>
</evidence>
<evidence type="ECO:0000313" key="3">
    <source>
        <dbReference type="Proteomes" id="UP001233999"/>
    </source>
</evidence>
<keyword evidence="1" id="KW-1133">Transmembrane helix</keyword>
<keyword evidence="1" id="KW-0472">Membrane</keyword>
<reference evidence="2" key="1">
    <citation type="journal article" date="2023" name="IScience">
        <title>Live-bearing cockroach genome reveals convergent evolutionary mechanisms linked to viviparity in insects and beyond.</title>
        <authorList>
            <person name="Fouks B."/>
            <person name="Harrison M.C."/>
            <person name="Mikhailova A.A."/>
            <person name="Marchal E."/>
            <person name="English S."/>
            <person name="Carruthers M."/>
            <person name="Jennings E.C."/>
            <person name="Chiamaka E.L."/>
            <person name="Frigard R.A."/>
            <person name="Pippel M."/>
            <person name="Attardo G.M."/>
            <person name="Benoit J.B."/>
            <person name="Bornberg-Bauer E."/>
            <person name="Tobe S.S."/>
        </authorList>
    </citation>
    <scope>NUCLEOTIDE SEQUENCE</scope>
    <source>
        <strain evidence="2">Stay&amp;Tobe</strain>
    </source>
</reference>
<feature type="transmembrane region" description="Helical" evidence="1">
    <location>
        <begin position="81"/>
        <end position="100"/>
    </location>
</feature>
<organism evidence="2 3">
    <name type="scientific">Diploptera punctata</name>
    <name type="common">Pacific beetle cockroach</name>
    <dbReference type="NCBI Taxonomy" id="6984"/>
    <lineage>
        <taxon>Eukaryota</taxon>
        <taxon>Metazoa</taxon>
        <taxon>Ecdysozoa</taxon>
        <taxon>Arthropoda</taxon>
        <taxon>Hexapoda</taxon>
        <taxon>Insecta</taxon>
        <taxon>Pterygota</taxon>
        <taxon>Neoptera</taxon>
        <taxon>Polyneoptera</taxon>
        <taxon>Dictyoptera</taxon>
        <taxon>Blattodea</taxon>
        <taxon>Blaberoidea</taxon>
        <taxon>Blaberidae</taxon>
        <taxon>Diplopterinae</taxon>
        <taxon>Diploptera</taxon>
    </lineage>
</organism>
<evidence type="ECO:0000256" key="1">
    <source>
        <dbReference type="SAM" id="Phobius"/>
    </source>
</evidence>
<dbReference type="EMBL" id="JASPKZ010009837">
    <property type="protein sequence ID" value="KAJ9575474.1"/>
    <property type="molecule type" value="Genomic_DNA"/>
</dbReference>
<feature type="non-terminal residue" evidence="2">
    <location>
        <position position="105"/>
    </location>
</feature>
<dbReference type="Proteomes" id="UP001233999">
    <property type="component" value="Unassembled WGS sequence"/>
</dbReference>
<keyword evidence="3" id="KW-1185">Reference proteome</keyword>
<gene>
    <name evidence="2" type="ORF">L9F63_007679</name>
</gene>
<protein>
    <submittedName>
        <fullName evidence="2">Uncharacterized protein</fullName>
    </submittedName>
</protein>
<feature type="non-terminal residue" evidence="2">
    <location>
        <position position="1"/>
    </location>
</feature>
<dbReference type="AlphaFoldDB" id="A0AAD8E3J2"/>